<evidence type="ECO:0000313" key="9">
    <source>
        <dbReference type="EMBL" id="SDK69838.1"/>
    </source>
</evidence>
<dbReference type="Proteomes" id="UP000199155">
    <property type="component" value="Unassembled WGS sequence"/>
</dbReference>
<dbReference type="SUPFAM" id="SSF53756">
    <property type="entry name" value="UDP-Glycosyltransferase/glycogen phosphorylase"/>
    <property type="match status" value="1"/>
</dbReference>
<reference evidence="9 10" key="1">
    <citation type="submission" date="2016-10" db="EMBL/GenBank/DDBJ databases">
        <authorList>
            <person name="de Groot N.N."/>
        </authorList>
    </citation>
    <scope>NUCLEOTIDE SEQUENCE [LARGE SCALE GENOMIC DNA]</scope>
    <source>
        <strain evidence="9 10">CGMCC 4.5727</strain>
    </source>
</reference>
<dbReference type="GO" id="GO:0005886">
    <property type="term" value="C:plasma membrane"/>
    <property type="evidence" value="ECO:0007669"/>
    <property type="project" value="UniProtKB-SubCell"/>
</dbReference>
<keyword evidence="10" id="KW-1185">Reference proteome</keyword>
<feature type="domain" description="Glycosyltransferase 2-like" evidence="8">
    <location>
        <begin position="13"/>
        <end position="133"/>
    </location>
</feature>
<feature type="region of interest" description="Disordered" evidence="7">
    <location>
        <begin position="23"/>
        <end position="44"/>
    </location>
</feature>
<evidence type="ECO:0000256" key="1">
    <source>
        <dbReference type="ARBA" id="ARBA00004202"/>
    </source>
</evidence>
<feature type="compositionally biased region" description="Low complexity" evidence="7">
    <location>
        <begin position="33"/>
        <end position="44"/>
    </location>
</feature>
<dbReference type="InterPro" id="IPR001173">
    <property type="entry name" value="Glyco_trans_2-like"/>
</dbReference>
<dbReference type="FunFam" id="3.40.50.12580:FF:000001">
    <property type="entry name" value="Glycosyl transferase"/>
    <property type="match status" value="1"/>
</dbReference>
<keyword evidence="6" id="KW-0472">Membrane</keyword>
<organism evidence="9 10">
    <name type="scientific">Streptomyces indicus</name>
    <dbReference type="NCBI Taxonomy" id="417292"/>
    <lineage>
        <taxon>Bacteria</taxon>
        <taxon>Bacillati</taxon>
        <taxon>Actinomycetota</taxon>
        <taxon>Actinomycetes</taxon>
        <taxon>Kitasatosporales</taxon>
        <taxon>Streptomycetaceae</taxon>
        <taxon>Streptomyces</taxon>
    </lineage>
</organism>
<name>A0A1G9E178_9ACTN</name>
<protein>
    <submittedName>
        <fullName evidence="9">CDP-glycerol glycerophosphotransferase</fullName>
    </submittedName>
</protein>
<proteinExistence type="inferred from homology"/>
<dbReference type="GO" id="GO:0047355">
    <property type="term" value="F:CDP-glycerol glycerophosphotransferase activity"/>
    <property type="evidence" value="ECO:0007669"/>
    <property type="project" value="InterPro"/>
</dbReference>
<dbReference type="Gene3D" id="3.40.50.11820">
    <property type="match status" value="1"/>
</dbReference>
<dbReference type="AlphaFoldDB" id="A0A1G9E178"/>
<dbReference type="Gene3D" id="3.40.50.12580">
    <property type="match status" value="1"/>
</dbReference>
<dbReference type="InterPro" id="IPR043149">
    <property type="entry name" value="TagF_N"/>
</dbReference>
<dbReference type="InterPro" id="IPR029044">
    <property type="entry name" value="Nucleotide-diphossugar_trans"/>
</dbReference>
<evidence type="ECO:0000256" key="2">
    <source>
        <dbReference type="ARBA" id="ARBA00010488"/>
    </source>
</evidence>
<evidence type="ECO:0000313" key="10">
    <source>
        <dbReference type="Proteomes" id="UP000199155"/>
    </source>
</evidence>
<evidence type="ECO:0000256" key="7">
    <source>
        <dbReference type="SAM" id="MobiDB-lite"/>
    </source>
</evidence>
<dbReference type="Gene3D" id="3.90.550.10">
    <property type="entry name" value="Spore Coat Polysaccharide Biosynthesis Protein SpsA, Chain A"/>
    <property type="match status" value="1"/>
</dbReference>
<comment type="similarity">
    <text evidence="2">Belongs to the CDP-glycerol glycerophosphotransferase family.</text>
</comment>
<evidence type="ECO:0000256" key="5">
    <source>
        <dbReference type="ARBA" id="ARBA00022944"/>
    </source>
</evidence>
<evidence type="ECO:0000259" key="8">
    <source>
        <dbReference type="Pfam" id="PF00535"/>
    </source>
</evidence>
<keyword evidence="3" id="KW-1003">Cell membrane</keyword>
<evidence type="ECO:0000256" key="6">
    <source>
        <dbReference type="ARBA" id="ARBA00023136"/>
    </source>
</evidence>
<dbReference type="GO" id="GO:0019350">
    <property type="term" value="P:teichoic acid biosynthetic process"/>
    <property type="evidence" value="ECO:0007669"/>
    <property type="project" value="UniProtKB-KW"/>
</dbReference>
<dbReference type="EMBL" id="FNFF01000010">
    <property type="protein sequence ID" value="SDK69838.1"/>
    <property type="molecule type" value="Genomic_DNA"/>
</dbReference>
<sequence>MKLSVIVTGADVQGHLRECLDSVTGQAGGGEQPGTSGAPGTAGPQAELIVVPADEAARDQCEEAARARHGAAAMRVLPVEPSPAAARRAGAAEAGGEWLLFVDGKDLLLPDAVRTLVEHADTAADVLLFDHVRAYWWDPARPSTDTRILAAAGHEPRALAAAPNLLGVTPLPGNRALRAAFFREHLDTGLFDEPDPAGDLVFAYASLLLAGRIGCLDTALLAERRLRRASLPPLTEEQHFALFEEYEEIWALADQAPASVRGVLYDRMTADYLRVIARPGLLPEALAPEFFRRAAEHAVRYRPEGHSSPAGLAGVRQNLLVKGQFTAYRTLQRANRKQRDLNATLRTRKRKLGARVRRHRYEKARSQPVDRELALFSAYWDRGVACNPGAIAAKLAELAPEIHPVWVVSADNVPLLPPGTDHVVPGTPRYLDVLGRAGFLVNNVNFPNLLVKRPEQTYVQTHHGTPLKRMGLDQMDFPAAAKGLNFRALLARVDAWDYSVSANSHSTRMWAHAYPSHYVSLDYGYPRNDVFYRAGARDVRAVREKLGIAPGKRALLYAPTHRDYEAGWTPRLDLAALAESLGEDTVLLVRGHYFYGGAASPLARLRGTGRVIDVSAYDPVEDVCLAADALIADYSSIMFDYANLDRPVVIYADDWEMYSRTRGVYFDLLAEPPGHVARSQAELTEILRTDAWRDPASAKLRAAFRERFCEYDDGAAAERVVRRVFLGERPEALPRIIPVADRTPAPSPEEAGA</sequence>
<dbReference type="Pfam" id="PF00535">
    <property type="entry name" value="Glycos_transf_2"/>
    <property type="match status" value="1"/>
</dbReference>
<keyword evidence="4 9" id="KW-0808">Transferase</keyword>
<comment type="subcellular location">
    <subcellularLocation>
        <location evidence="1">Cell membrane</location>
        <topology evidence="1">Peripheral membrane protein</topology>
    </subcellularLocation>
</comment>
<dbReference type="InterPro" id="IPR007554">
    <property type="entry name" value="Glycerophosphate_synth"/>
</dbReference>
<evidence type="ECO:0000256" key="4">
    <source>
        <dbReference type="ARBA" id="ARBA00022679"/>
    </source>
</evidence>
<dbReference type="Pfam" id="PF04464">
    <property type="entry name" value="Glyphos_transf"/>
    <property type="match status" value="1"/>
</dbReference>
<dbReference type="PANTHER" id="PTHR37316">
    <property type="entry name" value="TEICHOIC ACID GLYCEROL-PHOSPHATE PRIMASE"/>
    <property type="match status" value="1"/>
</dbReference>
<gene>
    <name evidence="9" type="ORF">SAMN05421806_110189</name>
</gene>
<keyword evidence="5" id="KW-0777">Teichoic acid biosynthesis</keyword>
<dbReference type="SUPFAM" id="SSF53448">
    <property type="entry name" value="Nucleotide-diphospho-sugar transferases"/>
    <property type="match status" value="1"/>
</dbReference>
<accession>A0A1G9E178</accession>
<evidence type="ECO:0000256" key="3">
    <source>
        <dbReference type="ARBA" id="ARBA00022475"/>
    </source>
</evidence>
<dbReference type="InterPro" id="IPR043148">
    <property type="entry name" value="TagF_C"/>
</dbReference>
<dbReference type="STRING" id="417292.SAMN05421806_110189"/>
<dbReference type="PANTHER" id="PTHR37316:SF3">
    <property type="entry name" value="TEICHOIC ACID GLYCEROL-PHOSPHATE TRANSFERASE"/>
    <property type="match status" value="1"/>
</dbReference>
<dbReference type="InterPro" id="IPR051612">
    <property type="entry name" value="Teichoic_Acid_Biosynth"/>
</dbReference>